<evidence type="ECO:0000256" key="2">
    <source>
        <dbReference type="SAM" id="Phobius"/>
    </source>
</evidence>
<comment type="caution">
    <text evidence="3">The sequence shown here is derived from an EMBL/GenBank/DDBJ whole genome shotgun (WGS) entry which is preliminary data.</text>
</comment>
<keyword evidence="2" id="KW-1133">Transmembrane helix</keyword>
<evidence type="ECO:0000313" key="4">
    <source>
        <dbReference type="Proteomes" id="UP001501243"/>
    </source>
</evidence>
<feature type="region of interest" description="Disordered" evidence="1">
    <location>
        <begin position="136"/>
        <end position="156"/>
    </location>
</feature>
<evidence type="ECO:0000313" key="3">
    <source>
        <dbReference type="EMBL" id="GAA4496996.1"/>
    </source>
</evidence>
<sequence length="156" mass="17362">MPDSTQSTNKASFFGRLAEQITKYSGTTAVFVGAVGIVLLWAVAGPLFKYSETWQLVINTGTTIITFLMVFLIQRAQNKDSLVLHLKLNELIAATKGASNRLINAQDFSEEEIRLIHQFYCLLADKAKADNDLGETHSVEEAEDNHHEKLAAHRND</sequence>
<name>A0ABP8Q697_9BACT</name>
<keyword evidence="2" id="KW-0812">Transmembrane</keyword>
<feature type="transmembrane region" description="Helical" evidence="2">
    <location>
        <begin position="56"/>
        <end position="73"/>
    </location>
</feature>
<dbReference type="Pfam" id="PF04120">
    <property type="entry name" value="Iron_permease"/>
    <property type="match status" value="1"/>
</dbReference>
<dbReference type="RefSeq" id="WP_208131552.1">
    <property type="nucleotide sequence ID" value="NZ_BAABGQ010000005.1"/>
</dbReference>
<dbReference type="EMBL" id="BAABGQ010000005">
    <property type="protein sequence ID" value="GAA4496996.1"/>
    <property type="molecule type" value="Genomic_DNA"/>
</dbReference>
<keyword evidence="2" id="KW-0472">Membrane</keyword>
<evidence type="ECO:0000256" key="1">
    <source>
        <dbReference type="SAM" id="MobiDB-lite"/>
    </source>
</evidence>
<evidence type="ECO:0008006" key="5">
    <source>
        <dbReference type="Google" id="ProtNLM"/>
    </source>
</evidence>
<accession>A0ABP8Q697</accession>
<reference evidence="4" key="1">
    <citation type="journal article" date="2019" name="Int. J. Syst. Evol. Microbiol.">
        <title>The Global Catalogue of Microorganisms (GCM) 10K type strain sequencing project: providing services to taxonomists for standard genome sequencing and annotation.</title>
        <authorList>
            <consortium name="The Broad Institute Genomics Platform"/>
            <consortium name="The Broad Institute Genome Sequencing Center for Infectious Disease"/>
            <person name="Wu L."/>
            <person name="Ma J."/>
        </authorList>
    </citation>
    <scope>NUCLEOTIDE SEQUENCE [LARGE SCALE GENOMIC DNA]</scope>
    <source>
        <strain evidence="4">JCM 17841</strain>
    </source>
</reference>
<keyword evidence="4" id="KW-1185">Reference proteome</keyword>
<dbReference type="InterPro" id="IPR007251">
    <property type="entry name" value="Iron_permease_Fet4"/>
</dbReference>
<protein>
    <recommendedName>
        <fullName evidence="5">Low affinity iron permease family protein</fullName>
    </recommendedName>
</protein>
<feature type="transmembrane region" description="Helical" evidence="2">
    <location>
        <begin position="21"/>
        <end position="44"/>
    </location>
</feature>
<dbReference type="Proteomes" id="UP001501243">
    <property type="component" value="Unassembled WGS sequence"/>
</dbReference>
<organism evidence="3 4">
    <name type="scientific">Hymenobacter ginsengisoli</name>
    <dbReference type="NCBI Taxonomy" id="1051626"/>
    <lineage>
        <taxon>Bacteria</taxon>
        <taxon>Pseudomonadati</taxon>
        <taxon>Bacteroidota</taxon>
        <taxon>Cytophagia</taxon>
        <taxon>Cytophagales</taxon>
        <taxon>Hymenobacteraceae</taxon>
        <taxon>Hymenobacter</taxon>
    </lineage>
</organism>
<gene>
    <name evidence="3" type="ORF">GCM10023172_11250</name>
</gene>
<proteinExistence type="predicted"/>